<feature type="domain" description="Integrase catalytic" evidence="1">
    <location>
        <begin position="1"/>
        <end position="139"/>
    </location>
</feature>
<evidence type="ECO:0000313" key="3">
    <source>
        <dbReference type="Proteomes" id="UP000598820"/>
    </source>
</evidence>
<dbReference type="GO" id="GO:0003676">
    <property type="term" value="F:nucleic acid binding"/>
    <property type="evidence" value="ECO:0007669"/>
    <property type="project" value="InterPro"/>
</dbReference>
<proteinExistence type="predicted"/>
<dbReference type="NCBIfam" id="NF033516">
    <property type="entry name" value="transpos_IS3"/>
    <property type="match status" value="1"/>
</dbReference>
<dbReference type="Pfam" id="PF00665">
    <property type="entry name" value="rve"/>
    <property type="match status" value="1"/>
</dbReference>
<protein>
    <submittedName>
        <fullName evidence="2">IS3 family transposase</fullName>
    </submittedName>
</protein>
<dbReference type="GO" id="GO:0015074">
    <property type="term" value="P:DNA integration"/>
    <property type="evidence" value="ECO:0007669"/>
    <property type="project" value="InterPro"/>
</dbReference>
<evidence type="ECO:0000259" key="1">
    <source>
        <dbReference type="PROSITE" id="PS50994"/>
    </source>
</evidence>
<comment type="caution">
    <text evidence="2">The sequence shown here is derived from an EMBL/GenBank/DDBJ whole genome shotgun (WGS) entry which is preliminary data.</text>
</comment>
<dbReference type="PROSITE" id="PS50994">
    <property type="entry name" value="INTEGRASE"/>
    <property type="match status" value="1"/>
</dbReference>
<dbReference type="EMBL" id="JACWZY010000049">
    <property type="protein sequence ID" value="MBD2705239.1"/>
    <property type="molecule type" value="Genomic_DNA"/>
</dbReference>
<dbReference type="Pfam" id="PF13333">
    <property type="entry name" value="rve_2"/>
    <property type="match status" value="1"/>
</dbReference>
<gene>
    <name evidence="2" type="ORF">IC229_31765</name>
</gene>
<dbReference type="InterPro" id="IPR050900">
    <property type="entry name" value="Transposase_IS3/IS150/IS904"/>
</dbReference>
<dbReference type="Proteomes" id="UP000598820">
    <property type="component" value="Unassembled WGS sequence"/>
</dbReference>
<accession>A0A927AVM9</accession>
<dbReference type="InterPro" id="IPR036397">
    <property type="entry name" value="RNaseH_sf"/>
</dbReference>
<dbReference type="InterPro" id="IPR048020">
    <property type="entry name" value="Transpos_IS3"/>
</dbReference>
<name>A0A927AVM9_9BACT</name>
<evidence type="ECO:0000313" key="2">
    <source>
        <dbReference type="EMBL" id="MBD2705239.1"/>
    </source>
</evidence>
<dbReference type="SUPFAM" id="SSF53098">
    <property type="entry name" value="Ribonuclease H-like"/>
    <property type="match status" value="1"/>
</dbReference>
<dbReference type="PANTHER" id="PTHR46889:SF4">
    <property type="entry name" value="TRANSPOSASE INSO FOR INSERTION SEQUENCE ELEMENT IS911B-RELATED"/>
    <property type="match status" value="1"/>
</dbReference>
<dbReference type="PANTHER" id="PTHR46889">
    <property type="entry name" value="TRANSPOSASE INSF FOR INSERTION SEQUENCE IS3B-RELATED"/>
    <property type="match status" value="1"/>
</dbReference>
<sequence length="139" mass="16068">MTYIPTDEGWLYLTIILDLADRKVIGWAMSEGLKAVETSVSAWRMALGNRAIDSHLVFHSDQGIQYACTEFQNQFKDLPVTQSMSRKGNCWDNVVAESFFKSFKSELVNQTRFKTRAAARLATFEYIEGWYNRQRKHST</sequence>
<dbReference type="RefSeq" id="WP_190892512.1">
    <property type="nucleotide sequence ID" value="NZ_JACWZY010000049.1"/>
</dbReference>
<dbReference type="InterPro" id="IPR012337">
    <property type="entry name" value="RNaseH-like_sf"/>
</dbReference>
<organism evidence="2 3">
    <name type="scientific">Spirosoma profusum</name>
    <dbReference type="NCBI Taxonomy" id="2771354"/>
    <lineage>
        <taxon>Bacteria</taxon>
        <taxon>Pseudomonadati</taxon>
        <taxon>Bacteroidota</taxon>
        <taxon>Cytophagia</taxon>
        <taxon>Cytophagales</taxon>
        <taxon>Cytophagaceae</taxon>
        <taxon>Spirosoma</taxon>
    </lineage>
</organism>
<dbReference type="InterPro" id="IPR001584">
    <property type="entry name" value="Integrase_cat-core"/>
</dbReference>
<keyword evidence="3" id="KW-1185">Reference proteome</keyword>
<dbReference type="AlphaFoldDB" id="A0A927AVM9"/>
<dbReference type="Gene3D" id="3.30.420.10">
    <property type="entry name" value="Ribonuclease H-like superfamily/Ribonuclease H"/>
    <property type="match status" value="1"/>
</dbReference>
<reference evidence="2" key="1">
    <citation type="submission" date="2020-09" db="EMBL/GenBank/DDBJ databases">
        <authorList>
            <person name="Kim M.K."/>
        </authorList>
    </citation>
    <scope>NUCLEOTIDE SEQUENCE</scope>
    <source>
        <strain evidence="2">BT702</strain>
    </source>
</reference>